<dbReference type="PANTHER" id="PTHR12505:SF22">
    <property type="entry name" value="BAH AND COILED-COIL DOMAIN-CONTAINING PROTEIN 1"/>
    <property type="match status" value="1"/>
</dbReference>
<evidence type="ECO:0000259" key="2">
    <source>
        <dbReference type="Pfam" id="PF24912"/>
    </source>
</evidence>
<dbReference type="STRING" id="118200.A0A093GEZ4"/>
<feature type="non-terminal residue" evidence="3">
    <location>
        <position position="1"/>
    </location>
</feature>
<keyword evidence="4" id="KW-1185">Reference proteome</keyword>
<evidence type="ECO:0000313" key="3">
    <source>
        <dbReference type="EMBL" id="KFV65324.1"/>
    </source>
</evidence>
<dbReference type="Proteomes" id="UP000053875">
    <property type="component" value="Unassembled WGS sequence"/>
</dbReference>
<organism evidence="3 4">
    <name type="scientific">Dryobates pubescens</name>
    <name type="common">Downy woodpecker</name>
    <name type="synonym">Picoides pubescens</name>
    <dbReference type="NCBI Taxonomy" id="118200"/>
    <lineage>
        <taxon>Eukaryota</taxon>
        <taxon>Metazoa</taxon>
        <taxon>Chordata</taxon>
        <taxon>Craniata</taxon>
        <taxon>Vertebrata</taxon>
        <taxon>Euteleostomi</taxon>
        <taxon>Archelosauria</taxon>
        <taxon>Archosauria</taxon>
        <taxon>Dinosauria</taxon>
        <taxon>Saurischia</taxon>
        <taxon>Theropoda</taxon>
        <taxon>Coelurosauria</taxon>
        <taxon>Aves</taxon>
        <taxon>Neognathae</taxon>
        <taxon>Neoaves</taxon>
        <taxon>Telluraves</taxon>
        <taxon>Coraciimorphae</taxon>
        <taxon>Piciformes</taxon>
        <taxon>Picidae</taxon>
        <taxon>Dryobates</taxon>
    </lineage>
</organism>
<accession>A0A093GEZ4</accession>
<feature type="region of interest" description="Disordered" evidence="1">
    <location>
        <begin position="1"/>
        <end position="46"/>
    </location>
</feature>
<dbReference type="Pfam" id="PF24912">
    <property type="entry name" value="SH3_TNRC18"/>
    <property type="match status" value="1"/>
</dbReference>
<feature type="domain" description="TNRC18/BAHCC1-like SH3" evidence="2">
    <location>
        <begin position="172"/>
        <end position="215"/>
    </location>
</feature>
<feature type="compositionally biased region" description="Low complexity" evidence="1">
    <location>
        <begin position="29"/>
        <end position="40"/>
    </location>
</feature>
<dbReference type="AlphaFoldDB" id="A0A093GEZ4"/>
<gene>
    <name evidence="3" type="ORF">N307_13025</name>
</gene>
<reference evidence="3 4" key="1">
    <citation type="submission" date="2014-04" db="EMBL/GenBank/DDBJ databases">
        <title>Genome evolution of avian class.</title>
        <authorList>
            <person name="Zhang G."/>
            <person name="Li C."/>
        </authorList>
    </citation>
    <scope>NUCLEOTIDE SEQUENCE [LARGE SCALE GENOMIC DNA]</scope>
    <source>
        <strain evidence="3">BGI_N307</strain>
    </source>
</reference>
<name>A0A093GEZ4_DRYPU</name>
<protein>
    <submittedName>
        <fullName evidence="3">BAH and coiled-coil domain-containing protein 1</fullName>
    </submittedName>
</protein>
<feature type="non-terminal residue" evidence="3">
    <location>
        <position position="215"/>
    </location>
</feature>
<proteinExistence type="predicted"/>
<dbReference type="PANTHER" id="PTHR12505">
    <property type="entry name" value="PHD FINGER TRANSCRIPTION FACTOR"/>
    <property type="match status" value="1"/>
</dbReference>
<dbReference type="InterPro" id="IPR052429">
    <property type="entry name" value="BAH_domain_protein"/>
</dbReference>
<sequence length="215" mass="23089">RRKAGGCEEGGKKKLKAKAKDSPRPSTTGGPSALAPASSLFAGTEPRHFAARDEGARLASERLKKATRKSKVLQSALRRKTGALSLSLSPRSAKTILSKGKKLAKVKSKVATKQCKGRAVSKLLESFTVEDDFDFDDNSSFSEEEEEDGACLAGGLRGGRCSPLPHACAIQKEDLRDGLHILIPKEDSLLYAGSVRTIQPPDIYSIIIEGERGNR</sequence>
<dbReference type="InterPro" id="IPR056841">
    <property type="entry name" value="TNRC18_BAHCC1-like_SH3"/>
</dbReference>
<dbReference type="EMBL" id="KL215558">
    <property type="protein sequence ID" value="KFV65324.1"/>
    <property type="molecule type" value="Genomic_DNA"/>
</dbReference>
<evidence type="ECO:0000256" key="1">
    <source>
        <dbReference type="SAM" id="MobiDB-lite"/>
    </source>
</evidence>
<feature type="compositionally biased region" description="Basic and acidic residues" evidence="1">
    <location>
        <begin position="1"/>
        <end position="23"/>
    </location>
</feature>
<evidence type="ECO:0000313" key="4">
    <source>
        <dbReference type="Proteomes" id="UP000053875"/>
    </source>
</evidence>